<evidence type="ECO:0000256" key="1">
    <source>
        <dbReference type="ARBA" id="ARBA00004383"/>
    </source>
</evidence>
<evidence type="ECO:0000256" key="3">
    <source>
        <dbReference type="ARBA" id="ARBA00022448"/>
    </source>
</evidence>
<keyword evidence="5" id="KW-0997">Cell inner membrane</keyword>
<proteinExistence type="inferred from homology"/>
<feature type="transmembrane region" description="Helical" evidence="10">
    <location>
        <begin position="36"/>
        <end position="53"/>
    </location>
</feature>
<feature type="domain" description="TonB C-terminal" evidence="11">
    <location>
        <begin position="461"/>
        <end position="557"/>
    </location>
</feature>
<dbReference type="GO" id="GO:0031992">
    <property type="term" value="F:energy transducer activity"/>
    <property type="evidence" value="ECO:0007669"/>
    <property type="project" value="TreeGrafter"/>
</dbReference>
<comment type="similarity">
    <text evidence="2">Belongs to the TonB family.</text>
</comment>
<dbReference type="InterPro" id="IPR006260">
    <property type="entry name" value="TonB/TolA_C"/>
</dbReference>
<feature type="transmembrane region" description="Helical" evidence="10">
    <location>
        <begin position="91"/>
        <end position="112"/>
    </location>
</feature>
<dbReference type="GO" id="GO:0055085">
    <property type="term" value="P:transmembrane transport"/>
    <property type="evidence" value="ECO:0007669"/>
    <property type="project" value="InterPro"/>
</dbReference>
<feature type="transmembrane region" description="Helical" evidence="10">
    <location>
        <begin position="251"/>
        <end position="273"/>
    </location>
</feature>
<sequence>MSWSHYLLQVNIYLVVFYAFYRLLLAKETYFVFNRIYLIGAGIFSLTIPFMQIEWFGKQAISQQIYVQVSQINDIITQPITAAPVQHGFNWGLLIAGIYLIGTFFFTVRFILQLYAVKKMLEGVKSGLAFSFWKQKVVAQNLPEVATVNHHEDIHIKQLHTFDVIFFEILGIITWFNPIIYLYKETVKSIHEYLADEAAAKFQGDKETYAILLLNQAFGVNTNKLTNGFFKKSMVKKRIFMLYKERSKKTAILKYGIFVPLFAAALLLSSATISKNEQILATAENIKLEDVKEVVAEVLELPSEKTVNISISPETKVKPPINKANTNDGTEGFYKFLGSNIKYPSTAAENNVQGNLIVSFTVTNKKLENIIVDPKLGYGADEEVSVNLAKYQGNALANGNYSMKVEYRLSGSPTKILNESIVAKTGYTALNTVTIIGYAKPDPENQIYSFISIENPPTYPGGMDKFYKFLSNNIKYPEEAKKLSIQGKVFVSFVVEKDGSLSDIKIDRKVGYGTDEEAVRVLKLSPKWNAGLKNGTAVRVKYNLPIAFTLNQKSVNQEAVQDNTVYSFVSMENPPQFPGGMTQFYKFLGDNIKYPEEAKKSAIQGKVFASFTIEKDGSLGDIKIDRKLGYGTDEEAIRVLKLSPKWIAGTQDGKPVRVKYNLPIGFVNNKG</sequence>
<name>A0A286AE47_9SPHI</name>
<evidence type="ECO:0000256" key="6">
    <source>
        <dbReference type="ARBA" id="ARBA00022692"/>
    </source>
</evidence>
<dbReference type="Pfam" id="PF05569">
    <property type="entry name" value="Peptidase_M56"/>
    <property type="match status" value="1"/>
</dbReference>
<feature type="transmembrane region" description="Helical" evidence="10">
    <location>
        <begin position="164"/>
        <end position="183"/>
    </location>
</feature>
<feature type="transmembrane region" description="Helical" evidence="10">
    <location>
        <begin position="209"/>
        <end position="230"/>
    </location>
</feature>
<evidence type="ECO:0000313" key="12">
    <source>
        <dbReference type="EMBL" id="SOD20172.1"/>
    </source>
</evidence>
<dbReference type="PANTHER" id="PTHR33446">
    <property type="entry name" value="PROTEIN TONB-RELATED"/>
    <property type="match status" value="1"/>
</dbReference>
<dbReference type="CDD" id="cd07341">
    <property type="entry name" value="M56_BlaR1_MecR1_like"/>
    <property type="match status" value="1"/>
</dbReference>
<dbReference type="GO" id="GO:0098797">
    <property type="term" value="C:plasma membrane protein complex"/>
    <property type="evidence" value="ECO:0007669"/>
    <property type="project" value="TreeGrafter"/>
</dbReference>
<evidence type="ECO:0000256" key="4">
    <source>
        <dbReference type="ARBA" id="ARBA00022475"/>
    </source>
</evidence>
<dbReference type="InterPro" id="IPR051045">
    <property type="entry name" value="TonB-dependent_transducer"/>
</dbReference>
<dbReference type="EMBL" id="OCMT01000004">
    <property type="protein sequence ID" value="SOD20172.1"/>
    <property type="molecule type" value="Genomic_DNA"/>
</dbReference>
<feature type="domain" description="TonB C-terminal" evidence="11">
    <location>
        <begin position="579"/>
        <end position="671"/>
    </location>
</feature>
<evidence type="ECO:0000256" key="2">
    <source>
        <dbReference type="ARBA" id="ARBA00006555"/>
    </source>
</evidence>
<dbReference type="Proteomes" id="UP000219281">
    <property type="component" value="Unassembled WGS sequence"/>
</dbReference>
<evidence type="ECO:0000259" key="11">
    <source>
        <dbReference type="PROSITE" id="PS52015"/>
    </source>
</evidence>
<keyword evidence="3" id="KW-0813">Transport</keyword>
<keyword evidence="8 10" id="KW-1133">Transmembrane helix</keyword>
<feature type="transmembrane region" description="Helical" evidence="10">
    <location>
        <begin position="6"/>
        <end position="24"/>
    </location>
</feature>
<keyword evidence="6 10" id="KW-0812">Transmembrane</keyword>
<protein>
    <submittedName>
        <fullName evidence="12">Outer membrane transport energization protein TonB</fullName>
    </submittedName>
</protein>
<dbReference type="RefSeq" id="WP_097133647.1">
    <property type="nucleotide sequence ID" value="NZ_OCMT01000004.1"/>
</dbReference>
<dbReference type="Pfam" id="PF03544">
    <property type="entry name" value="TonB_C"/>
    <property type="match status" value="2"/>
</dbReference>
<comment type="subcellular location">
    <subcellularLocation>
        <location evidence="1">Cell inner membrane</location>
        <topology evidence="1">Single-pass membrane protein</topology>
        <orientation evidence="1">Periplasmic side</orientation>
    </subcellularLocation>
</comment>
<keyword evidence="7" id="KW-0653">Protein transport</keyword>
<evidence type="ECO:0000256" key="8">
    <source>
        <dbReference type="ARBA" id="ARBA00022989"/>
    </source>
</evidence>
<evidence type="ECO:0000256" key="7">
    <source>
        <dbReference type="ARBA" id="ARBA00022927"/>
    </source>
</evidence>
<evidence type="ECO:0000256" key="5">
    <source>
        <dbReference type="ARBA" id="ARBA00022519"/>
    </source>
</evidence>
<keyword evidence="9 10" id="KW-0472">Membrane</keyword>
<evidence type="ECO:0000256" key="9">
    <source>
        <dbReference type="ARBA" id="ARBA00023136"/>
    </source>
</evidence>
<dbReference type="NCBIfam" id="TIGR01352">
    <property type="entry name" value="tonB_Cterm"/>
    <property type="match status" value="1"/>
</dbReference>
<gene>
    <name evidence="12" type="ORF">SAMN06297358_3884</name>
</gene>
<dbReference type="SUPFAM" id="SSF74653">
    <property type="entry name" value="TolA/TonB C-terminal domain"/>
    <property type="match status" value="2"/>
</dbReference>
<dbReference type="AlphaFoldDB" id="A0A286AE47"/>
<dbReference type="PROSITE" id="PS52015">
    <property type="entry name" value="TONB_CTD"/>
    <property type="match status" value="2"/>
</dbReference>
<dbReference type="GO" id="GO:0015031">
    <property type="term" value="P:protein transport"/>
    <property type="evidence" value="ECO:0007669"/>
    <property type="project" value="UniProtKB-KW"/>
</dbReference>
<evidence type="ECO:0000313" key="13">
    <source>
        <dbReference type="Proteomes" id="UP000219281"/>
    </source>
</evidence>
<dbReference type="PANTHER" id="PTHR33446:SF2">
    <property type="entry name" value="PROTEIN TONB"/>
    <property type="match status" value="1"/>
</dbReference>
<evidence type="ECO:0000256" key="10">
    <source>
        <dbReference type="SAM" id="Phobius"/>
    </source>
</evidence>
<keyword evidence="4" id="KW-1003">Cell membrane</keyword>
<organism evidence="12 13">
    <name type="scientific">Pedobacter xixiisoli</name>
    <dbReference type="NCBI Taxonomy" id="1476464"/>
    <lineage>
        <taxon>Bacteria</taxon>
        <taxon>Pseudomonadati</taxon>
        <taxon>Bacteroidota</taxon>
        <taxon>Sphingobacteriia</taxon>
        <taxon>Sphingobacteriales</taxon>
        <taxon>Sphingobacteriaceae</taxon>
        <taxon>Pedobacter</taxon>
    </lineage>
</organism>
<dbReference type="InterPro" id="IPR008756">
    <property type="entry name" value="Peptidase_M56"/>
</dbReference>
<keyword evidence="13" id="KW-1185">Reference proteome</keyword>
<accession>A0A286AE47</accession>
<reference evidence="13" key="1">
    <citation type="submission" date="2017-09" db="EMBL/GenBank/DDBJ databases">
        <authorList>
            <person name="Varghese N."/>
            <person name="Submissions S."/>
        </authorList>
    </citation>
    <scope>NUCLEOTIDE SEQUENCE [LARGE SCALE GENOMIC DNA]</scope>
    <source>
        <strain evidence="13">CGMCC 1.12803</strain>
    </source>
</reference>
<dbReference type="Gene3D" id="3.30.1150.10">
    <property type="match status" value="2"/>
</dbReference>
<dbReference type="OrthoDB" id="649093at2"/>
<dbReference type="InterPro" id="IPR037682">
    <property type="entry name" value="TonB_C"/>
</dbReference>